<evidence type="ECO:0000313" key="1">
    <source>
        <dbReference type="EMBL" id="MEP1058024.1"/>
    </source>
</evidence>
<accession>A0ABV0KFM5</accession>
<organism evidence="1 2">
    <name type="scientific">Stenomitos frigidus AS-A4</name>
    <dbReference type="NCBI Taxonomy" id="2933935"/>
    <lineage>
        <taxon>Bacteria</taxon>
        <taxon>Bacillati</taxon>
        <taxon>Cyanobacteriota</taxon>
        <taxon>Cyanophyceae</taxon>
        <taxon>Leptolyngbyales</taxon>
        <taxon>Leptolyngbyaceae</taxon>
        <taxon>Stenomitos</taxon>
    </lineage>
</organism>
<reference evidence="1 2" key="1">
    <citation type="submission" date="2022-04" db="EMBL/GenBank/DDBJ databases">
        <title>Positive selection, recombination, and allopatry shape intraspecific diversity of widespread and dominant cyanobacteria.</title>
        <authorList>
            <person name="Wei J."/>
            <person name="Shu W."/>
            <person name="Hu C."/>
        </authorList>
    </citation>
    <scope>NUCLEOTIDE SEQUENCE [LARGE SCALE GENOMIC DNA]</scope>
    <source>
        <strain evidence="1 2">AS-A4</strain>
    </source>
</reference>
<dbReference type="Proteomes" id="UP001476950">
    <property type="component" value="Unassembled WGS sequence"/>
</dbReference>
<keyword evidence="2" id="KW-1185">Reference proteome</keyword>
<name>A0ABV0KFM5_9CYAN</name>
<evidence type="ECO:0000313" key="2">
    <source>
        <dbReference type="Proteomes" id="UP001476950"/>
    </source>
</evidence>
<comment type="caution">
    <text evidence="1">The sequence shown here is derived from an EMBL/GenBank/DDBJ whole genome shotgun (WGS) entry which is preliminary data.</text>
</comment>
<protein>
    <submittedName>
        <fullName evidence="1">Uncharacterized protein</fullName>
    </submittedName>
</protein>
<sequence length="64" mass="7186">MQELQGTVPVFKTSQEIDRAVRHYQASDLHGVELFRQWLAIRNASLEQEGAELAGDRVPGDASY</sequence>
<dbReference type="EMBL" id="JAMPLM010000003">
    <property type="protein sequence ID" value="MEP1058024.1"/>
    <property type="molecule type" value="Genomic_DNA"/>
</dbReference>
<proteinExistence type="predicted"/>
<dbReference type="RefSeq" id="WP_190451474.1">
    <property type="nucleotide sequence ID" value="NZ_JAMPLM010000003.1"/>
</dbReference>
<gene>
    <name evidence="1" type="ORF">NDI38_06195</name>
</gene>